<evidence type="ECO:0000313" key="1">
    <source>
        <dbReference type="EMBL" id="PON59190.1"/>
    </source>
</evidence>
<comment type="caution">
    <text evidence="1">The sequence shown here is derived from an EMBL/GenBank/DDBJ whole genome shotgun (WGS) entry which is preliminary data.</text>
</comment>
<proteinExistence type="predicted"/>
<gene>
    <name evidence="1" type="ORF">PanWU01x14_161170</name>
</gene>
<keyword evidence="2" id="KW-1185">Reference proteome</keyword>
<sequence>MKILKNKNGDAGVRGNEFHGYLKRIEDEAQTTKVSANDLKKRGDSIGRTDEENAVRVYGWCEGKWELDAFVLRLIFKPIKPNQTVGVRVVEIILWIQPYIVIIL</sequence>
<name>A0A2P5CDR1_PARAD</name>
<evidence type="ECO:0000313" key="2">
    <source>
        <dbReference type="Proteomes" id="UP000237105"/>
    </source>
</evidence>
<dbReference type="Proteomes" id="UP000237105">
    <property type="component" value="Unassembled WGS sequence"/>
</dbReference>
<protein>
    <submittedName>
        <fullName evidence="1">Uncharacterized protein</fullName>
    </submittedName>
</protein>
<reference evidence="2" key="1">
    <citation type="submission" date="2016-06" db="EMBL/GenBank/DDBJ databases">
        <title>Parallel loss of symbiosis genes in relatives of nitrogen-fixing non-legume Parasponia.</title>
        <authorList>
            <person name="Van Velzen R."/>
            <person name="Holmer R."/>
            <person name="Bu F."/>
            <person name="Rutten L."/>
            <person name="Van Zeijl A."/>
            <person name="Liu W."/>
            <person name="Santuari L."/>
            <person name="Cao Q."/>
            <person name="Sharma T."/>
            <person name="Shen D."/>
            <person name="Roswanjaya Y."/>
            <person name="Wardhani T."/>
            <person name="Kalhor M.S."/>
            <person name="Jansen J."/>
            <person name="Van den Hoogen J."/>
            <person name="Gungor B."/>
            <person name="Hartog M."/>
            <person name="Hontelez J."/>
            <person name="Verver J."/>
            <person name="Yang W.-C."/>
            <person name="Schijlen E."/>
            <person name="Repin R."/>
            <person name="Schilthuizen M."/>
            <person name="Schranz E."/>
            <person name="Heidstra R."/>
            <person name="Miyata K."/>
            <person name="Fedorova E."/>
            <person name="Kohlen W."/>
            <person name="Bisseling T."/>
            <person name="Smit S."/>
            <person name="Geurts R."/>
        </authorList>
    </citation>
    <scope>NUCLEOTIDE SEQUENCE [LARGE SCALE GENOMIC DNA]</scope>
    <source>
        <strain evidence="2">cv. WU1-14</strain>
    </source>
</reference>
<organism evidence="1 2">
    <name type="scientific">Parasponia andersonii</name>
    <name type="common">Sponia andersonii</name>
    <dbReference type="NCBI Taxonomy" id="3476"/>
    <lineage>
        <taxon>Eukaryota</taxon>
        <taxon>Viridiplantae</taxon>
        <taxon>Streptophyta</taxon>
        <taxon>Embryophyta</taxon>
        <taxon>Tracheophyta</taxon>
        <taxon>Spermatophyta</taxon>
        <taxon>Magnoliopsida</taxon>
        <taxon>eudicotyledons</taxon>
        <taxon>Gunneridae</taxon>
        <taxon>Pentapetalae</taxon>
        <taxon>rosids</taxon>
        <taxon>fabids</taxon>
        <taxon>Rosales</taxon>
        <taxon>Cannabaceae</taxon>
        <taxon>Parasponia</taxon>
    </lineage>
</organism>
<accession>A0A2P5CDR1</accession>
<dbReference type="EMBL" id="JXTB01000142">
    <property type="protein sequence ID" value="PON59190.1"/>
    <property type="molecule type" value="Genomic_DNA"/>
</dbReference>
<dbReference type="AlphaFoldDB" id="A0A2P5CDR1"/>